<dbReference type="CDD" id="cd07477">
    <property type="entry name" value="Peptidases_S8_Subtilisin_subset"/>
    <property type="match status" value="1"/>
</dbReference>
<name>A0AAW7ZED4_9FIRM</name>
<evidence type="ECO:0000256" key="6">
    <source>
        <dbReference type="PROSITE-ProRule" id="PRU01240"/>
    </source>
</evidence>
<dbReference type="Pfam" id="PF00082">
    <property type="entry name" value="Peptidase_S8"/>
    <property type="match status" value="1"/>
</dbReference>
<evidence type="ECO:0000256" key="3">
    <source>
        <dbReference type="ARBA" id="ARBA00022723"/>
    </source>
</evidence>
<organism evidence="8 9">
    <name type="scientific">Desulforamulus aquiferis</name>
    <dbReference type="NCBI Taxonomy" id="1397668"/>
    <lineage>
        <taxon>Bacteria</taxon>
        <taxon>Bacillati</taxon>
        <taxon>Bacillota</taxon>
        <taxon>Clostridia</taxon>
        <taxon>Eubacteriales</taxon>
        <taxon>Peptococcaceae</taxon>
        <taxon>Desulforamulus</taxon>
    </lineage>
</organism>
<sequence length="370" mass="39989">MVETKSRERIILFKTRLHRGELTPPHFGLINWMGAQEVRTLPNINGVFCMVPGEVSDAEIMATGGVLAIEENIKIKLLPWLHQKNKLTWWENEQLIPWGVHYIGADICWQETRGRGVRVAVVDSGIDGEHPDLRTNLKGGINLIKRGASFQDDNGHGTHIAGIIASEDSDSGVIGVAPEAWLYSVKVLDEIGNGTILGAIEALQWCLYNRIDVVNMSFGTDKYSRAFEEAVRTAHEHGLLIVAAAGNDGEPGTVDYPAVFDETLCIAAVDSRGRLASYSSSGPEVDLLAPGSSIISSYKWGSYVSLSGSSMAAAHVSGAAALLRARYPGEGIDVLRRRLLSGAKAQKWPAKSMTGAGITRVDTAIQGDFL</sequence>
<dbReference type="InterPro" id="IPR022398">
    <property type="entry name" value="Peptidase_S8_His-AS"/>
</dbReference>
<dbReference type="GO" id="GO:0004252">
    <property type="term" value="F:serine-type endopeptidase activity"/>
    <property type="evidence" value="ECO:0007669"/>
    <property type="project" value="UniProtKB-UniRule"/>
</dbReference>
<dbReference type="InterPro" id="IPR015500">
    <property type="entry name" value="Peptidase_S8_subtilisin-rel"/>
</dbReference>
<dbReference type="PROSITE" id="PS00136">
    <property type="entry name" value="SUBTILASE_ASP"/>
    <property type="match status" value="1"/>
</dbReference>
<keyword evidence="5 6" id="KW-0720">Serine protease</keyword>
<dbReference type="InterPro" id="IPR034202">
    <property type="entry name" value="Subtilisin_Carlsberg-like"/>
</dbReference>
<keyword evidence="2 6" id="KW-0645">Protease</keyword>
<feature type="active site" description="Charge relay system" evidence="6">
    <location>
        <position position="310"/>
    </location>
</feature>
<dbReference type="RefSeq" id="WP_304543677.1">
    <property type="nucleotide sequence ID" value="NZ_JARPTC010000019.1"/>
</dbReference>
<dbReference type="PANTHER" id="PTHR43806:SF11">
    <property type="entry name" value="CEREVISIN-RELATED"/>
    <property type="match status" value="1"/>
</dbReference>
<evidence type="ECO:0000256" key="1">
    <source>
        <dbReference type="ARBA" id="ARBA00011073"/>
    </source>
</evidence>
<gene>
    <name evidence="8" type="ORF">P6N53_12670</name>
</gene>
<evidence type="ECO:0000256" key="4">
    <source>
        <dbReference type="ARBA" id="ARBA00022801"/>
    </source>
</evidence>
<evidence type="ECO:0000313" key="8">
    <source>
        <dbReference type="EMBL" id="MDO7788078.1"/>
    </source>
</evidence>
<dbReference type="EMBL" id="JARPTC010000019">
    <property type="protein sequence ID" value="MDO7788078.1"/>
    <property type="molecule type" value="Genomic_DNA"/>
</dbReference>
<dbReference type="InterPro" id="IPR050131">
    <property type="entry name" value="Peptidase_S8_subtilisin-like"/>
</dbReference>
<reference evidence="8" key="1">
    <citation type="journal article" date="2023" name="J. Hazard. Mater.">
        <title>Anaerobic biodegradation of pyrene and benzo[a]pyrene by a new sulfate-reducing Desulforamulus aquiferis strain DSA.</title>
        <authorList>
            <person name="Zhang Z."/>
            <person name="Sun J."/>
            <person name="Gong X."/>
            <person name="Wang C."/>
            <person name="Wang H."/>
        </authorList>
    </citation>
    <scope>NUCLEOTIDE SEQUENCE</scope>
    <source>
        <strain evidence="8">DSA</strain>
    </source>
</reference>
<proteinExistence type="inferred from homology"/>
<keyword evidence="4 6" id="KW-0378">Hydrolase</keyword>
<comment type="caution">
    <text evidence="8">The sequence shown here is derived from an EMBL/GenBank/DDBJ whole genome shotgun (WGS) entry which is preliminary data.</text>
</comment>
<dbReference type="PRINTS" id="PR00723">
    <property type="entry name" value="SUBTILISIN"/>
</dbReference>
<keyword evidence="3" id="KW-0479">Metal-binding</keyword>
<dbReference type="PANTHER" id="PTHR43806">
    <property type="entry name" value="PEPTIDASE S8"/>
    <property type="match status" value="1"/>
</dbReference>
<feature type="active site" description="Charge relay system" evidence="6">
    <location>
        <position position="123"/>
    </location>
</feature>
<dbReference type="Gene3D" id="3.40.50.200">
    <property type="entry name" value="Peptidase S8/S53 domain"/>
    <property type="match status" value="1"/>
</dbReference>
<reference evidence="8" key="2">
    <citation type="submission" date="2023-03" db="EMBL/GenBank/DDBJ databases">
        <authorList>
            <person name="Zhang Z."/>
        </authorList>
    </citation>
    <scope>NUCLEOTIDE SEQUENCE</scope>
    <source>
        <strain evidence="8">DSA</strain>
    </source>
</reference>
<dbReference type="InterPro" id="IPR036852">
    <property type="entry name" value="Peptidase_S8/S53_dom_sf"/>
</dbReference>
<evidence type="ECO:0000313" key="9">
    <source>
        <dbReference type="Proteomes" id="UP001172911"/>
    </source>
</evidence>
<evidence type="ECO:0000256" key="5">
    <source>
        <dbReference type="ARBA" id="ARBA00022825"/>
    </source>
</evidence>
<dbReference type="GO" id="GO:0046872">
    <property type="term" value="F:metal ion binding"/>
    <property type="evidence" value="ECO:0007669"/>
    <property type="project" value="UniProtKB-KW"/>
</dbReference>
<dbReference type="PROSITE" id="PS00137">
    <property type="entry name" value="SUBTILASE_HIS"/>
    <property type="match status" value="1"/>
</dbReference>
<dbReference type="SUPFAM" id="SSF52743">
    <property type="entry name" value="Subtilisin-like"/>
    <property type="match status" value="1"/>
</dbReference>
<dbReference type="InterPro" id="IPR023827">
    <property type="entry name" value="Peptidase_S8_Asp-AS"/>
</dbReference>
<dbReference type="Proteomes" id="UP001172911">
    <property type="component" value="Unassembled WGS sequence"/>
</dbReference>
<accession>A0AAW7ZED4</accession>
<evidence type="ECO:0000259" key="7">
    <source>
        <dbReference type="Pfam" id="PF00082"/>
    </source>
</evidence>
<protein>
    <submittedName>
        <fullName evidence="8">S8 family peptidase</fullName>
    </submittedName>
</protein>
<comment type="similarity">
    <text evidence="1 6">Belongs to the peptidase S8 family.</text>
</comment>
<feature type="domain" description="Peptidase S8/S53" evidence="7">
    <location>
        <begin position="114"/>
        <end position="343"/>
    </location>
</feature>
<evidence type="ECO:0000256" key="2">
    <source>
        <dbReference type="ARBA" id="ARBA00022670"/>
    </source>
</evidence>
<dbReference type="AlphaFoldDB" id="A0AAW7ZED4"/>
<dbReference type="GO" id="GO:0006508">
    <property type="term" value="P:proteolysis"/>
    <property type="evidence" value="ECO:0007669"/>
    <property type="project" value="UniProtKB-KW"/>
</dbReference>
<dbReference type="PROSITE" id="PS51892">
    <property type="entry name" value="SUBTILASE"/>
    <property type="match status" value="1"/>
</dbReference>
<keyword evidence="9" id="KW-1185">Reference proteome</keyword>
<dbReference type="InterPro" id="IPR000209">
    <property type="entry name" value="Peptidase_S8/S53_dom"/>
</dbReference>
<feature type="active site" description="Charge relay system" evidence="6">
    <location>
        <position position="156"/>
    </location>
</feature>